<feature type="transmembrane region" description="Helical" evidence="5">
    <location>
        <begin position="64"/>
        <end position="87"/>
    </location>
</feature>
<comment type="caution">
    <text evidence="7">The sequence shown here is derived from an EMBL/GenBank/DDBJ whole genome shotgun (WGS) entry which is preliminary data.</text>
</comment>
<dbReference type="EMBL" id="SZYD01000001">
    <property type="protein sequence ID" value="KAD7479011.1"/>
    <property type="molecule type" value="Genomic_DNA"/>
</dbReference>
<dbReference type="InterPro" id="IPR004864">
    <property type="entry name" value="LEA_2"/>
</dbReference>
<evidence type="ECO:0000313" key="7">
    <source>
        <dbReference type="EMBL" id="KAD7479011.1"/>
    </source>
</evidence>
<dbReference type="PANTHER" id="PTHR31415">
    <property type="entry name" value="OS05G0367900 PROTEIN"/>
    <property type="match status" value="1"/>
</dbReference>
<protein>
    <recommendedName>
        <fullName evidence="6">Late embryogenesis abundant protein LEA-2 subgroup domain-containing protein</fullName>
    </recommendedName>
</protein>
<keyword evidence="3 5" id="KW-1133">Transmembrane helix</keyword>
<dbReference type="GO" id="GO:0009506">
    <property type="term" value="C:plasmodesma"/>
    <property type="evidence" value="ECO:0007669"/>
    <property type="project" value="TreeGrafter"/>
</dbReference>
<dbReference type="Proteomes" id="UP000326396">
    <property type="component" value="Linkage Group LG1"/>
</dbReference>
<evidence type="ECO:0000256" key="1">
    <source>
        <dbReference type="ARBA" id="ARBA00004167"/>
    </source>
</evidence>
<name>A0A5N6Q4Y5_9ASTR</name>
<gene>
    <name evidence="7" type="ORF">E3N88_02147</name>
</gene>
<keyword evidence="8" id="KW-1185">Reference proteome</keyword>
<dbReference type="OrthoDB" id="746161at2759"/>
<dbReference type="GO" id="GO:0098542">
    <property type="term" value="P:defense response to other organism"/>
    <property type="evidence" value="ECO:0007669"/>
    <property type="project" value="InterPro"/>
</dbReference>
<accession>A0A5N6Q4Y5</accession>
<dbReference type="GO" id="GO:0005886">
    <property type="term" value="C:plasma membrane"/>
    <property type="evidence" value="ECO:0007669"/>
    <property type="project" value="TreeGrafter"/>
</dbReference>
<evidence type="ECO:0000256" key="5">
    <source>
        <dbReference type="SAM" id="Phobius"/>
    </source>
</evidence>
<dbReference type="InterPro" id="IPR044839">
    <property type="entry name" value="NDR1-like"/>
</dbReference>
<keyword evidence="2 5" id="KW-0812">Transmembrane</keyword>
<dbReference type="AlphaFoldDB" id="A0A5N6Q4Y5"/>
<feature type="domain" description="Late embryogenesis abundant protein LEA-2 subgroup" evidence="6">
    <location>
        <begin position="121"/>
        <end position="204"/>
    </location>
</feature>
<dbReference type="Pfam" id="PF03168">
    <property type="entry name" value="LEA_2"/>
    <property type="match status" value="1"/>
</dbReference>
<evidence type="ECO:0000259" key="6">
    <source>
        <dbReference type="Pfam" id="PF03168"/>
    </source>
</evidence>
<evidence type="ECO:0000256" key="4">
    <source>
        <dbReference type="ARBA" id="ARBA00023136"/>
    </source>
</evidence>
<sequence length="241" mass="26554">MFATTAPHLRSVPLNSLISPVRSQLHSSKPTMVTDDKHTHHVVTVTDDHHPNHKHPSRYNIRRTISITIVLILILAGITALVLWLLYHPHNPKFTVVGAAVYAANTSSPDITAIQFTIVTRNPNDRVSIYYDSFTVFLSYENRPIAPPLMLPPLYHKRDSTVSMSPIWPVSSTVVNGLVADDVGVVSLRLVVTGNLRWNAGNIVKSGRKGVYVGCDVLVGLKRGMLGQVPLVRPSFCSVDI</sequence>
<proteinExistence type="predicted"/>
<comment type="subcellular location">
    <subcellularLocation>
        <location evidence="1">Membrane</location>
        <topology evidence="1">Single-pass membrane protein</topology>
    </subcellularLocation>
</comment>
<dbReference type="PANTHER" id="PTHR31415:SF9">
    <property type="entry name" value="OS05G0367900 PROTEIN"/>
    <property type="match status" value="1"/>
</dbReference>
<keyword evidence="4 5" id="KW-0472">Membrane</keyword>
<evidence type="ECO:0000256" key="2">
    <source>
        <dbReference type="ARBA" id="ARBA00022692"/>
    </source>
</evidence>
<evidence type="ECO:0000256" key="3">
    <source>
        <dbReference type="ARBA" id="ARBA00022989"/>
    </source>
</evidence>
<evidence type="ECO:0000313" key="8">
    <source>
        <dbReference type="Proteomes" id="UP000326396"/>
    </source>
</evidence>
<reference evidence="7 8" key="1">
    <citation type="submission" date="2019-05" db="EMBL/GenBank/DDBJ databases">
        <title>Mikania micrantha, genome provides insights into the molecular mechanism of rapid growth.</title>
        <authorList>
            <person name="Liu B."/>
        </authorList>
    </citation>
    <scope>NUCLEOTIDE SEQUENCE [LARGE SCALE GENOMIC DNA]</scope>
    <source>
        <strain evidence="7">NLD-2019</strain>
        <tissue evidence="7">Leaf</tissue>
    </source>
</reference>
<organism evidence="7 8">
    <name type="scientific">Mikania micrantha</name>
    <name type="common">bitter vine</name>
    <dbReference type="NCBI Taxonomy" id="192012"/>
    <lineage>
        <taxon>Eukaryota</taxon>
        <taxon>Viridiplantae</taxon>
        <taxon>Streptophyta</taxon>
        <taxon>Embryophyta</taxon>
        <taxon>Tracheophyta</taxon>
        <taxon>Spermatophyta</taxon>
        <taxon>Magnoliopsida</taxon>
        <taxon>eudicotyledons</taxon>
        <taxon>Gunneridae</taxon>
        <taxon>Pentapetalae</taxon>
        <taxon>asterids</taxon>
        <taxon>campanulids</taxon>
        <taxon>Asterales</taxon>
        <taxon>Asteraceae</taxon>
        <taxon>Asteroideae</taxon>
        <taxon>Heliantheae alliance</taxon>
        <taxon>Eupatorieae</taxon>
        <taxon>Mikania</taxon>
    </lineage>
</organism>